<dbReference type="InterPro" id="IPR051052">
    <property type="entry name" value="Diverse_substrate_MTase"/>
</dbReference>
<accession>A0ABP9LRU2</accession>
<gene>
    <name evidence="5" type="ORF">GCM10023336_74440</name>
</gene>
<keyword evidence="6" id="KW-1185">Reference proteome</keyword>
<dbReference type="Pfam" id="PF08241">
    <property type="entry name" value="Methyltransf_11"/>
    <property type="match status" value="1"/>
</dbReference>
<evidence type="ECO:0000259" key="4">
    <source>
        <dbReference type="Pfam" id="PF08241"/>
    </source>
</evidence>
<comment type="caution">
    <text evidence="5">The sequence shown here is derived from an EMBL/GenBank/DDBJ whole genome shotgun (WGS) entry which is preliminary data.</text>
</comment>
<dbReference type="SUPFAM" id="SSF53335">
    <property type="entry name" value="S-adenosyl-L-methionine-dependent methyltransferases"/>
    <property type="match status" value="1"/>
</dbReference>
<evidence type="ECO:0000313" key="6">
    <source>
        <dbReference type="Proteomes" id="UP001500124"/>
    </source>
</evidence>
<dbReference type="GO" id="GO:0008168">
    <property type="term" value="F:methyltransferase activity"/>
    <property type="evidence" value="ECO:0007669"/>
    <property type="project" value="UniProtKB-KW"/>
</dbReference>
<dbReference type="EMBL" id="BAABKC010000141">
    <property type="protein sequence ID" value="GAA5080925.1"/>
    <property type="molecule type" value="Genomic_DNA"/>
</dbReference>
<dbReference type="RefSeq" id="WP_176150046.1">
    <property type="nucleotide sequence ID" value="NZ_BAABKC010000141.1"/>
</dbReference>
<dbReference type="GO" id="GO:0032259">
    <property type="term" value="P:methylation"/>
    <property type="evidence" value="ECO:0007669"/>
    <property type="project" value="UniProtKB-KW"/>
</dbReference>
<name>A0ABP9LRU2_9ACTN</name>
<sequence>MTIHHSAEGYRSNADMYAAARPGYPAEAVGTFAAEVGVRPGRRVLDLGAGTGKFTRQLVELGASVSAVEPVEAMIERLRETVPEADAHLAAAESLPFAAGTFDAAVAAQAWHWLDGPAVLTELERVLTADGALGLIWNAYDVAVPWVEKYYGIRYARASADTPDHRSGAWRGAFEDREGWLPLQVHRHTSVRPMSPAGLEDLMLSSSVMGALSEDQRQEVREEVRAVLAADPATRGRDSVGLPYLTECWWTRRQPVRPGSAAPASA</sequence>
<comment type="similarity">
    <text evidence="1">Belongs to the methyltransferase superfamily.</text>
</comment>
<evidence type="ECO:0000256" key="3">
    <source>
        <dbReference type="ARBA" id="ARBA00022679"/>
    </source>
</evidence>
<dbReference type="InterPro" id="IPR013216">
    <property type="entry name" value="Methyltransf_11"/>
</dbReference>
<dbReference type="PANTHER" id="PTHR44942">
    <property type="entry name" value="METHYLTRANSF_11 DOMAIN-CONTAINING PROTEIN"/>
    <property type="match status" value="1"/>
</dbReference>
<dbReference type="InterPro" id="IPR029063">
    <property type="entry name" value="SAM-dependent_MTases_sf"/>
</dbReference>
<keyword evidence="2 5" id="KW-0489">Methyltransferase</keyword>
<dbReference type="CDD" id="cd02440">
    <property type="entry name" value="AdoMet_MTases"/>
    <property type="match status" value="1"/>
</dbReference>
<proteinExistence type="inferred from homology"/>
<evidence type="ECO:0000313" key="5">
    <source>
        <dbReference type="EMBL" id="GAA5080925.1"/>
    </source>
</evidence>
<organism evidence="5 6">
    <name type="scientific">Streptomyces similanensis</name>
    <dbReference type="NCBI Taxonomy" id="1274988"/>
    <lineage>
        <taxon>Bacteria</taxon>
        <taxon>Bacillati</taxon>
        <taxon>Actinomycetota</taxon>
        <taxon>Actinomycetes</taxon>
        <taxon>Kitasatosporales</taxon>
        <taxon>Streptomycetaceae</taxon>
        <taxon>Streptomyces</taxon>
    </lineage>
</organism>
<evidence type="ECO:0000256" key="1">
    <source>
        <dbReference type="ARBA" id="ARBA00008361"/>
    </source>
</evidence>
<dbReference type="PANTHER" id="PTHR44942:SF4">
    <property type="entry name" value="METHYLTRANSFERASE TYPE 11 DOMAIN-CONTAINING PROTEIN"/>
    <property type="match status" value="1"/>
</dbReference>
<protein>
    <submittedName>
        <fullName evidence="5">Class I SAM-dependent methyltransferase</fullName>
    </submittedName>
</protein>
<feature type="domain" description="Methyltransferase type 11" evidence="4">
    <location>
        <begin position="45"/>
        <end position="133"/>
    </location>
</feature>
<keyword evidence="3" id="KW-0808">Transferase</keyword>
<dbReference type="Gene3D" id="3.40.50.150">
    <property type="entry name" value="Vaccinia Virus protein VP39"/>
    <property type="match status" value="1"/>
</dbReference>
<evidence type="ECO:0000256" key="2">
    <source>
        <dbReference type="ARBA" id="ARBA00022603"/>
    </source>
</evidence>
<dbReference type="Proteomes" id="UP001500124">
    <property type="component" value="Unassembled WGS sequence"/>
</dbReference>
<reference evidence="6" key="1">
    <citation type="journal article" date="2019" name="Int. J. Syst. Evol. Microbiol.">
        <title>The Global Catalogue of Microorganisms (GCM) 10K type strain sequencing project: providing services to taxonomists for standard genome sequencing and annotation.</title>
        <authorList>
            <consortium name="The Broad Institute Genomics Platform"/>
            <consortium name="The Broad Institute Genome Sequencing Center for Infectious Disease"/>
            <person name="Wu L."/>
            <person name="Ma J."/>
        </authorList>
    </citation>
    <scope>NUCLEOTIDE SEQUENCE [LARGE SCALE GENOMIC DNA]</scope>
    <source>
        <strain evidence="6">JCM 18410</strain>
    </source>
</reference>